<dbReference type="Proteomes" id="UP000326799">
    <property type="component" value="Unassembled WGS sequence"/>
</dbReference>
<dbReference type="Gene3D" id="3.20.20.70">
    <property type="entry name" value="Aldolase class I"/>
    <property type="match status" value="1"/>
</dbReference>
<evidence type="ECO:0000313" key="4">
    <source>
        <dbReference type="Proteomes" id="UP000326799"/>
    </source>
</evidence>
<name>A0A5N6E7P9_9EURO</name>
<dbReference type="InterPro" id="IPR013785">
    <property type="entry name" value="Aldolase_TIM"/>
</dbReference>
<feature type="domain" description="FMN-dependent dehydrogenase" evidence="2">
    <location>
        <begin position="76"/>
        <end position="138"/>
    </location>
</feature>
<dbReference type="EMBL" id="ML733592">
    <property type="protein sequence ID" value="KAB8213586.1"/>
    <property type="molecule type" value="Genomic_DNA"/>
</dbReference>
<reference evidence="3 4" key="1">
    <citation type="submission" date="2019-04" db="EMBL/GenBank/DDBJ databases">
        <title>Fungal friends and foes A comparative genomics study of 23 Aspergillus species from section Flavi.</title>
        <authorList>
            <consortium name="DOE Joint Genome Institute"/>
            <person name="Kjaerbolling I."/>
            <person name="Vesth T.C."/>
            <person name="Frisvad J.C."/>
            <person name="Nybo J.L."/>
            <person name="Theobald S."/>
            <person name="Kildgaard S."/>
            <person name="Petersen T.I."/>
            <person name="Kuo A."/>
            <person name="Sato A."/>
            <person name="Lyhne E.K."/>
            <person name="Kogle M.E."/>
            <person name="Wiebenga A."/>
            <person name="Kun R.S."/>
            <person name="Lubbers R.J."/>
            <person name="Makela M.R."/>
            <person name="Barry K."/>
            <person name="Chovatia M."/>
            <person name="Clum A."/>
            <person name="Daum C."/>
            <person name="Haridas S."/>
            <person name="He G."/>
            <person name="LaButti K."/>
            <person name="Lipzen A."/>
            <person name="Mondo S."/>
            <person name="Pangilinan J."/>
            <person name="Riley R."/>
            <person name="Salamov A."/>
            <person name="Simmons B.A."/>
            <person name="Magnuson J.K."/>
            <person name="Henrissat B."/>
            <person name="Mortensen U.H."/>
            <person name="Larsen T.O."/>
            <person name="De vries R.P."/>
            <person name="Grigoriev I.V."/>
            <person name="Machida M."/>
            <person name="Baker S.E."/>
            <person name="Andersen M.R."/>
        </authorList>
    </citation>
    <scope>NUCLEOTIDE SEQUENCE [LARGE SCALE GENOMIC DNA]</scope>
    <source>
        <strain evidence="3 4">CBS 126849</strain>
    </source>
</reference>
<dbReference type="Pfam" id="PF01070">
    <property type="entry name" value="FMN_dh"/>
    <property type="match status" value="1"/>
</dbReference>
<keyword evidence="4" id="KW-1185">Reference proteome</keyword>
<sequence length="140" mass="15803">MTENSGLSFDPHTWERLAKECLLADSFRYVWGYEYPIAVAPAWVLRNDSVGVEISFSDPILRISSQKRHGRSFEDMSTAAADWAHITFPGLTHGWADLPFCRQHWDWPIALKDIQTAEYVKLAVQHGMQGGVESNHGSGQ</sequence>
<evidence type="ECO:0000256" key="1">
    <source>
        <dbReference type="ARBA" id="ARBA00001917"/>
    </source>
</evidence>
<dbReference type="AlphaFoldDB" id="A0A5N6E7P9"/>
<organism evidence="3 4">
    <name type="scientific">Aspergillus novoparasiticus</name>
    <dbReference type="NCBI Taxonomy" id="986946"/>
    <lineage>
        <taxon>Eukaryota</taxon>
        <taxon>Fungi</taxon>
        <taxon>Dikarya</taxon>
        <taxon>Ascomycota</taxon>
        <taxon>Pezizomycotina</taxon>
        <taxon>Eurotiomycetes</taxon>
        <taxon>Eurotiomycetidae</taxon>
        <taxon>Eurotiales</taxon>
        <taxon>Aspergillaceae</taxon>
        <taxon>Aspergillus</taxon>
        <taxon>Aspergillus subgen. Circumdati</taxon>
    </lineage>
</organism>
<evidence type="ECO:0000313" key="3">
    <source>
        <dbReference type="EMBL" id="KAB8213586.1"/>
    </source>
</evidence>
<proteinExistence type="predicted"/>
<comment type="cofactor">
    <cofactor evidence="1">
        <name>FMN</name>
        <dbReference type="ChEBI" id="CHEBI:58210"/>
    </cofactor>
</comment>
<accession>A0A5N6E7P9</accession>
<dbReference type="GO" id="GO:0016491">
    <property type="term" value="F:oxidoreductase activity"/>
    <property type="evidence" value="ECO:0007669"/>
    <property type="project" value="InterPro"/>
</dbReference>
<protein>
    <recommendedName>
        <fullName evidence="2">FMN-dependent dehydrogenase domain-containing protein</fullName>
    </recommendedName>
</protein>
<dbReference type="SUPFAM" id="SSF51412">
    <property type="entry name" value="Inosine monophosphate dehydrogenase (IMPDH)"/>
    <property type="match status" value="1"/>
</dbReference>
<dbReference type="InterPro" id="IPR000262">
    <property type="entry name" value="FMN-dep_DH"/>
</dbReference>
<evidence type="ECO:0000259" key="2">
    <source>
        <dbReference type="Pfam" id="PF01070"/>
    </source>
</evidence>
<gene>
    <name evidence="3" type="ORF">BDV33DRAFT_210064</name>
</gene>